<organism evidence="3 4">
    <name type="scientific">Microbacterium capsulatum</name>
    <dbReference type="NCBI Taxonomy" id="3041921"/>
    <lineage>
        <taxon>Bacteria</taxon>
        <taxon>Bacillati</taxon>
        <taxon>Actinomycetota</taxon>
        <taxon>Actinomycetes</taxon>
        <taxon>Micrococcales</taxon>
        <taxon>Microbacteriaceae</taxon>
        <taxon>Microbacterium</taxon>
    </lineage>
</organism>
<reference evidence="3 4" key="1">
    <citation type="submission" date="2023-08" db="EMBL/GenBank/DDBJ databases">
        <title>Microbacterium sp. nov., isolated from a waste landfill.</title>
        <authorList>
            <person name="Wen W."/>
        </authorList>
    </citation>
    <scope>NUCLEOTIDE SEQUENCE [LARGE SCALE GENOMIC DNA]</scope>
    <source>
        <strain evidence="3 4">ASV81</strain>
    </source>
</reference>
<dbReference type="PANTHER" id="PTHR43794">
    <property type="entry name" value="AMINOHYDROLASE SSNA-RELATED"/>
    <property type="match status" value="1"/>
</dbReference>
<evidence type="ECO:0000313" key="3">
    <source>
        <dbReference type="EMBL" id="MDQ4215142.1"/>
    </source>
</evidence>
<evidence type="ECO:0000259" key="2">
    <source>
        <dbReference type="Pfam" id="PF01979"/>
    </source>
</evidence>
<evidence type="ECO:0000313" key="4">
    <source>
        <dbReference type="Proteomes" id="UP001230289"/>
    </source>
</evidence>
<protein>
    <submittedName>
        <fullName evidence="3">Formimidoylglutamate deiminase</fullName>
        <ecNumber evidence="3">3.5.3.13</ecNumber>
    </submittedName>
</protein>
<gene>
    <name evidence="3" type="ORF">RBR11_14560</name>
</gene>
<sequence>MSLWCERLVTASGTRERVRIEVDAEGMVASITADTDVRPDDISLGTVLPGVGNAHSHAFHRVLRGRTHADGGDFWVWRRQMYEAAGRLDPENYHELARAVFAEMLTAGYTAVGEFHYAHHRPDGSRYAAHDMEEAISAAAADVGIRLTLLDTAYLQGGIGQPLSPEQQRFGDDSAERYLERWSELRGRIPRLGAALHSVRALTPDEISRIVAGLPGDVPVHIHLSEQPAENEASLATYGATPTELLAERGVLSPRLSAVHATHLTDRDIELLGGAGVSVVMCPTTEADLGDGIGPARALKDAGATLALGSDQNAVVDAMLEMRALEMQDRLASGARGRFSPAEALHAAGSGGYRSLGWAQGPLEPGGPADLIEVRTDSLRTVGADPEQLIFAATASDLTRVFVGGRVVVTDGVLASGEEPAQLLARGLGAFSR</sequence>
<dbReference type="InterPro" id="IPR011059">
    <property type="entry name" value="Metal-dep_hydrolase_composite"/>
</dbReference>
<accession>A0ABU0XJ29</accession>
<dbReference type="EMBL" id="JAVFCB010000008">
    <property type="protein sequence ID" value="MDQ4215142.1"/>
    <property type="molecule type" value="Genomic_DNA"/>
</dbReference>
<dbReference type="SUPFAM" id="SSF51556">
    <property type="entry name" value="Metallo-dependent hydrolases"/>
    <property type="match status" value="1"/>
</dbReference>
<dbReference type="RefSeq" id="WP_308490094.1">
    <property type="nucleotide sequence ID" value="NZ_JAVFCB010000008.1"/>
</dbReference>
<dbReference type="InterPro" id="IPR010252">
    <property type="entry name" value="HutF"/>
</dbReference>
<dbReference type="InterPro" id="IPR032466">
    <property type="entry name" value="Metal_Hydrolase"/>
</dbReference>
<evidence type="ECO:0000256" key="1">
    <source>
        <dbReference type="ARBA" id="ARBA00022801"/>
    </source>
</evidence>
<dbReference type="InterPro" id="IPR006680">
    <property type="entry name" value="Amidohydro-rel"/>
</dbReference>
<dbReference type="EC" id="3.5.3.13" evidence="3"/>
<dbReference type="PANTHER" id="PTHR43794:SF11">
    <property type="entry name" value="AMIDOHYDROLASE-RELATED DOMAIN-CONTAINING PROTEIN"/>
    <property type="match status" value="1"/>
</dbReference>
<dbReference type="NCBIfam" id="NF006681">
    <property type="entry name" value="PRK09229.1-2"/>
    <property type="match status" value="1"/>
</dbReference>
<dbReference type="GO" id="GO:0050416">
    <property type="term" value="F:formimidoylglutamate deiminase activity"/>
    <property type="evidence" value="ECO:0007669"/>
    <property type="project" value="UniProtKB-EC"/>
</dbReference>
<dbReference type="Pfam" id="PF01979">
    <property type="entry name" value="Amidohydro_1"/>
    <property type="match status" value="1"/>
</dbReference>
<dbReference type="SUPFAM" id="SSF51338">
    <property type="entry name" value="Composite domain of metallo-dependent hydrolases"/>
    <property type="match status" value="1"/>
</dbReference>
<keyword evidence="1 3" id="KW-0378">Hydrolase</keyword>
<proteinExistence type="predicted"/>
<feature type="domain" description="Amidohydrolase-related" evidence="2">
    <location>
        <begin position="46"/>
        <end position="408"/>
    </location>
</feature>
<dbReference type="Gene3D" id="3.20.20.140">
    <property type="entry name" value="Metal-dependent hydrolases"/>
    <property type="match status" value="1"/>
</dbReference>
<comment type="caution">
    <text evidence="3">The sequence shown here is derived from an EMBL/GenBank/DDBJ whole genome shotgun (WGS) entry which is preliminary data.</text>
</comment>
<keyword evidence="4" id="KW-1185">Reference proteome</keyword>
<dbReference type="InterPro" id="IPR050287">
    <property type="entry name" value="MTA/SAH_deaminase"/>
</dbReference>
<dbReference type="Gene3D" id="2.30.40.10">
    <property type="entry name" value="Urease, subunit C, domain 1"/>
    <property type="match status" value="1"/>
</dbReference>
<dbReference type="Proteomes" id="UP001230289">
    <property type="component" value="Unassembled WGS sequence"/>
</dbReference>
<dbReference type="NCBIfam" id="TIGR02022">
    <property type="entry name" value="hutF"/>
    <property type="match status" value="1"/>
</dbReference>
<name>A0ABU0XJ29_9MICO</name>